<dbReference type="UniPathway" id="UPA00031">
    <property type="reaction ID" value="UER00013"/>
</dbReference>
<dbReference type="EC" id="3.1.3.15" evidence="3 8"/>
<keyword evidence="4 8" id="KW-0028">Amino-acid biosynthesis</keyword>
<dbReference type="GO" id="GO:0005737">
    <property type="term" value="C:cytoplasm"/>
    <property type="evidence" value="ECO:0007669"/>
    <property type="project" value="TreeGrafter"/>
</dbReference>
<dbReference type="InterPro" id="IPR016195">
    <property type="entry name" value="Pol/histidinol_Pase-like"/>
</dbReference>
<comment type="pathway">
    <text evidence="1 8">Amino-acid biosynthesis; L-histidine biosynthesis; L-histidine from 5-phospho-alpha-D-ribose 1-diphosphate: step 8/9.</text>
</comment>
<evidence type="ECO:0000256" key="2">
    <source>
        <dbReference type="ARBA" id="ARBA00009152"/>
    </source>
</evidence>
<gene>
    <name evidence="10" type="ORF">RIL183_23891</name>
</gene>
<evidence type="ECO:0000256" key="5">
    <source>
        <dbReference type="ARBA" id="ARBA00022801"/>
    </source>
</evidence>
<keyword evidence="11" id="KW-1185">Reference proteome</keyword>
<comment type="catalytic activity">
    <reaction evidence="7 8">
        <text>L-histidinol phosphate + H2O = L-histidinol + phosphate</text>
        <dbReference type="Rhea" id="RHEA:14465"/>
        <dbReference type="ChEBI" id="CHEBI:15377"/>
        <dbReference type="ChEBI" id="CHEBI:43474"/>
        <dbReference type="ChEBI" id="CHEBI:57699"/>
        <dbReference type="ChEBI" id="CHEBI:57980"/>
        <dbReference type="EC" id="3.1.3.15"/>
    </reaction>
</comment>
<dbReference type="Gene3D" id="3.20.20.140">
    <property type="entry name" value="Metal-dependent hydrolases"/>
    <property type="match status" value="1"/>
</dbReference>
<dbReference type="GO" id="GO:0004401">
    <property type="term" value="F:histidinol-phosphatase activity"/>
    <property type="evidence" value="ECO:0007669"/>
    <property type="project" value="UniProtKB-UniRule"/>
</dbReference>
<dbReference type="SUPFAM" id="SSF89550">
    <property type="entry name" value="PHP domain-like"/>
    <property type="match status" value="1"/>
</dbReference>
<dbReference type="CDD" id="cd12110">
    <property type="entry name" value="PHP_HisPPase_Hisj_like"/>
    <property type="match status" value="1"/>
</dbReference>
<reference evidence="11" key="1">
    <citation type="submission" date="2015-05" db="EMBL/GenBank/DDBJ databases">
        <authorList>
            <consortium name="Pathogen Informatics"/>
        </authorList>
    </citation>
    <scope>NUCLEOTIDE SEQUENCE [LARGE SCALE GENOMIC DNA]</scope>
    <source>
        <strain evidence="11">L1-83</strain>
    </source>
</reference>
<dbReference type="AlphaFoldDB" id="A0A0M6WQ40"/>
<keyword evidence="6 8" id="KW-0368">Histidine biosynthesis</keyword>
<proteinExistence type="inferred from homology"/>
<dbReference type="Proteomes" id="UP000049828">
    <property type="component" value="Unassembled WGS sequence"/>
</dbReference>
<evidence type="ECO:0000256" key="4">
    <source>
        <dbReference type="ARBA" id="ARBA00022605"/>
    </source>
</evidence>
<sequence length="263" mass="31245">MKRYFDFDMNDYKDRKCNFHSHTVRCQHAVGEEREYVEEAIKEGFEVIGFSDHSPYLFKNGYVSRIRMTMSQLEDYVKTIEALKKEYREDITIFLALEMEYFPGIFEPTIEEIRQYPMDYLLLAQHFFYENESFISVRQNWTDEMHLKSYVDLLTNALDTGYFNMVAHPDIVNFTGDEALYTKYMKKLADRLKDEQIPIEINVNGFRELCNYPDRRFVKLGVENGNEFIIGVDAHNPDEYHDLASYKGCIKMAEDFGGKVFWK</sequence>
<evidence type="ECO:0000256" key="3">
    <source>
        <dbReference type="ARBA" id="ARBA00013085"/>
    </source>
</evidence>
<name>A0A0M6WQ40_9FIRM</name>
<dbReference type="NCBIfam" id="TIGR01856">
    <property type="entry name" value="hisJ_fam"/>
    <property type="match status" value="1"/>
</dbReference>
<dbReference type="EMBL" id="CVRS01000074">
    <property type="protein sequence ID" value="CRL39010.1"/>
    <property type="molecule type" value="Genomic_DNA"/>
</dbReference>
<comment type="similarity">
    <text evidence="2 8">Belongs to the PHP hydrolase family. HisK subfamily.</text>
</comment>
<evidence type="ECO:0000259" key="9">
    <source>
        <dbReference type="Pfam" id="PF02811"/>
    </source>
</evidence>
<evidence type="ECO:0000256" key="8">
    <source>
        <dbReference type="RuleBase" id="RU366003"/>
    </source>
</evidence>
<dbReference type="InterPro" id="IPR004013">
    <property type="entry name" value="PHP_dom"/>
</dbReference>
<evidence type="ECO:0000256" key="6">
    <source>
        <dbReference type="ARBA" id="ARBA00023102"/>
    </source>
</evidence>
<feature type="domain" description="PHP" evidence="9">
    <location>
        <begin position="19"/>
        <end position="202"/>
    </location>
</feature>
<dbReference type="STRING" id="360807.ERS852392_02107"/>
<evidence type="ECO:0000256" key="7">
    <source>
        <dbReference type="ARBA" id="ARBA00049158"/>
    </source>
</evidence>
<dbReference type="Pfam" id="PF02811">
    <property type="entry name" value="PHP"/>
    <property type="match status" value="1"/>
</dbReference>
<dbReference type="OrthoDB" id="9775255at2"/>
<evidence type="ECO:0000256" key="1">
    <source>
        <dbReference type="ARBA" id="ARBA00004970"/>
    </source>
</evidence>
<dbReference type="InterPro" id="IPR010140">
    <property type="entry name" value="Histidinol_P_phosphatase_HisJ"/>
</dbReference>
<protein>
    <recommendedName>
        <fullName evidence="3 8">Histidinol-phosphatase</fullName>
        <shortName evidence="8">HolPase</shortName>
        <ecNumber evidence="3 8">3.1.3.15</ecNumber>
    </recommendedName>
</protein>
<keyword evidence="5 8" id="KW-0378">Hydrolase</keyword>
<evidence type="ECO:0000313" key="10">
    <source>
        <dbReference type="EMBL" id="CRL39010.1"/>
    </source>
</evidence>
<dbReference type="PANTHER" id="PTHR21039:SF0">
    <property type="entry name" value="HISTIDINOL-PHOSPHATASE"/>
    <property type="match status" value="1"/>
</dbReference>
<accession>A0A0M6WQ40</accession>
<organism evidence="10 11">
    <name type="scientific">Roseburia inulinivorans</name>
    <dbReference type="NCBI Taxonomy" id="360807"/>
    <lineage>
        <taxon>Bacteria</taxon>
        <taxon>Bacillati</taxon>
        <taxon>Bacillota</taxon>
        <taxon>Clostridia</taxon>
        <taxon>Lachnospirales</taxon>
        <taxon>Lachnospiraceae</taxon>
        <taxon>Roseburia</taxon>
    </lineage>
</organism>
<dbReference type="GO" id="GO:0000105">
    <property type="term" value="P:L-histidine biosynthetic process"/>
    <property type="evidence" value="ECO:0007669"/>
    <property type="project" value="UniProtKB-UniRule"/>
</dbReference>
<dbReference type="PANTHER" id="PTHR21039">
    <property type="entry name" value="HISTIDINOL PHOSPHATASE-RELATED"/>
    <property type="match status" value="1"/>
</dbReference>
<dbReference type="RefSeq" id="WP_021924127.1">
    <property type="nucleotide sequence ID" value="NZ_CATYLF010000009.1"/>
</dbReference>
<evidence type="ECO:0000313" key="11">
    <source>
        <dbReference type="Proteomes" id="UP000049828"/>
    </source>
</evidence>